<proteinExistence type="predicted"/>
<protein>
    <recommendedName>
        <fullName evidence="3">Type II secretion system protein</fullName>
    </recommendedName>
</protein>
<dbReference type="AlphaFoldDB" id="A0AAU8HSI6"/>
<keyword evidence="1" id="KW-1133">Transmembrane helix</keyword>
<evidence type="ECO:0000256" key="1">
    <source>
        <dbReference type="SAM" id="Phobius"/>
    </source>
</evidence>
<accession>A0AAU8HSI6</accession>
<feature type="transmembrane region" description="Helical" evidence="1">
    <location>
        <begin position="6"/>
        <end position="32"/>
    </location>
</feature>
<reference evidence="2" key="1">
    <citation type="journal article" date="2018" name="Antonie Van Leeuwenhoek">
        <title>Proteinivorax hydrogeniformans sp. nov., an anaerobic, haloalkaliphilic bacterium fermenting proteinaceous compounds with high hydrogen production.</title>
        <authorList>
            <person name="Boltyanskaya Y."/>
            <person name="Detkova E."/>
            <person name="Pimenov N."/>
            <person name="Kevbrin V."/>
        </authorList>
    </citation>
    <scope>NUCLEOTIDE SEQUENCE</scope>
    <source>
        <strain evidence="2">Z-710</strain>
    </source>
</reference>
<evidence type="ECO:0008006" key="3">
    <source>
        <dbReference type="Google" id="ProtNLM"/>
    </source>
</evidence>
<keyword evidence="1" id="KW-0812">Transmembrane</keyword>
<name>A0AAU8HSI6_9FIRM</name>
<reference evidence="2" key="2">
    <citation type="submission" date="2024-06" db="EMBL/GenBank/DDBJ databases">
        <authorList>
            <person name="Petrova K.O."/>
            <person name="Toshchakov S.V."/>
            <person name="Boltjanskaja Y.V."/>
            <person name="Kevbrin V.V."/>
        </authorList>
    </citation>
    <scope>NUCLEOTIDE SEQUENCE</scope>
    <source>
        <strain evidence="2">Z-710</strain>
    </source>
</reference>
<evidence type="ECO:0000313" key="2">
    <source>
        <dbReference type="EMBL" id="XCI27962.1"/>
    </source>
</evidence>
<dbReference type="EMBL" id="CP159485">
    <property type="protein sequence ID" value="XCI27962.1"/>
    <property type="molecule type" value="Genomic_DNA"/>
</dbReference>
<sequence length="115" mass="12892">MNNNGAILLNVLLSVVLVSMVVATFTAAIITINQIEAYNRNYSDAVLVANNILEQKLSKNSKKHHYSFICAGDEMFDVEINVTQSSQFDVVDVTVSWRQLTGTYSVSLEGYYYEK</sequence>
<dbReference type="RefSeq" id="WP_353892539.1">
    <property type="nucleotide sequence ID" value="NZ_CP159485.1"/>
</dbReference>
<organism evidence="2">
    <name type="scientific">Proteinivorax hydrogeniformans</name>
    <dbReference type="NCBI Taxonomy" id="1826727"/>
    <lineage>
        <taxon>Bacteria</taxon>
        <taxon>Bacillati</taxon>
        <taxon>Bacillota</taxon>
        <taxon>Clostridia</taxon>
        <taxon>Eubacteriales</taxon>
        <taxon>Proteinivoracaceae</taxon>
        <taxon>Proteinivorax</taxon>
    </lineage>
</organism>
<gene>
    <name evidence="2" type="ORF">PRVXH_001892</name>
</gene>
<keyword evidence="1" id="KW-0472">Membrane</keyword>